<name>A0A3N4GY26_9ACTN</name>
<evidence type="ECO:0000313" key="2">
    <source>
        <dbReference type="Proteomes" id="UP000267536"/>
    </source>
</evidence>
<proteinExistence type="predicted"/>
<gene>
    <name evidence="1" type="ORF">EF294_08485</name>
</gene>
<reference evidence="1 2" key="1">
    <citation type="submission" date="2018-11" db="EMBL/GenBank/DDBJ databases">
        <title>Draft genome sequence of Gordonia sp. RS15-1S isolated from rice stems.</title>
        <authorList>
            <person name="Muangham S."/>
        </authorList>
    </citation>
    <scope>NUCLEOTIDE SEQUENCE [LARGE SCALE GENOMIC DNA]</scope>
    <source>
        <strain evidence="1 2">RS15-1S</strain>
    </source>
</reference>
<evidence type="ECO:0000313" key="1">
    <source>
        <dbReference type="EMBL" id="RPA63520.1"/>
    </source>
</evidence>
<dbReference type="EMBL" id="RKMH01000005">
    <property type="protein sequence ID" value="RPA63520.1"/>
    <property type="molecule type" value="Genomic_DNA"/>
</dbReference>
<protein>
    <submittedName>
        <fullName evidence="1">Uncharacterized protein</fullName>
    </submittedName>
</protein>
<comment type="caution">
    <text evidence="1">The sequence shown here is derived from an EMBL/GenBank/DDBJ whole genome shotgun (WGS) entry which is preliminary data.</text>
</comment>
<sequence length="81" mass="8169">MADSQSVTRWAWSAAPSIAARPGAADGVDQPVVVEPAARVEADQSSGSVDVFRGGDDAADACAEQRLEVAGGRGGAGRLLM</sequence>
<dbReference type="AlphaFoldDB" id="A0A3N4GY26"/>
<keyword evidence="2" id="KW-1185">Reference proteome</keyword>
<accession>A0A3N4GY26</accession>
<organism evidence="1 2">
    <name type="scientific">Gordonia oryzae</name>
    <dbReference type="NCBI Taxonomy" id="2487349"/>
    <lineage>
        <taxon>Bacteria</taxon>
        <taxon>Bacillati</taxon>
        <taxon>Actinomycetota</taxon>
        <taxon>Actinomycetes</taxon>
        <taxon>Mycobacteriales</taxon>
        <taxon>Gordoniaceae</taxon>
        <taxon>Gordonia</taxon>
    </lineage>
</organism>
<dbReference type="Proteomes" id="UP000267536">
    <property type="component" value="Unassembled WGS sequence"/>
</dbReference>